<feature type="domain" description="SHSP" evidence="4">
    <location>
        <begin position="63"/>
        <end position="165"/>
    </location>
</feature>
<gene>
    <name evidence="6" type="ORF">AV274_2438</name>
    <name evidence="5" type="ORF">AV274_2544</name>
</gene>
<comment type="caution">
    <text evidence="5">The sequence shown here is derived from an EMBL/GenBank/DDBJ whole genome shotgun (WGS) entry which is preliminary data.</text>
</comment>
<dbReference type="InterPro" id="IPR031107">
    <property type="entry name" value="Small_HSP"/>
</dbReference>
<dbReference type="Pfam" id="PF00011">
    <property type="entry name" value="HSP20"/>
    <property type="match status" value="1"/>
</dbReference>
<dbReference type="SUPFAM" id="SSF49764">
    <property type="entry name" value="HSP20-like chaperones"/>
    <property type="match status" value="1"/>
</dbReference>
<dbReference type="AlphaFoldDB" id="A0A196SFF3"/>
<dbReference type="PANTHER" id="PTHR11527">
    <property type="entry name" value="HEAT-SHOCK PROTEIN 20 FAMILY MEMBER"/>
    <property type="match status" value="1"/>
</dbReference>
<accession>A0A196SFF3</accession>
<evidence type="ECO:0000313" key="5">
    <source>
        <dbReference type="EMBL" id="OAO15738.1"/>
    </source>
</evidence>
<dbReference type="EMBL" id="LXWW01000120">
    <property type="protein sequence ID" value="OAO15738.1"/>
    <property type="molecule type" value="Genomic_DNA"/>
</dbReference>
<evidence type="ECO:0000313" key="6">
    <source>
        <dbReference type="EMBL" id="OAO15856.1"/>
    </source>
</evidence>
<name>A0A196SFF3_BLAHN</name>
<protein>
    <submittedName>
        <fullName evidence="5">Heat shock protein</fullName>
    </submittedName>
</protein>
<dbReference type="Proteomes" id="UP000078348">
    <property type="component" value="Unassembled WGS sequence"/>
</dbReference>
<comment type="similarity">
    <text evidence="2 3">Belongs to the small heat shock protein (HSP20) family.</text>
</comment>
<evidence type="ECO:0000259" key="4">
    <source>
        <dbReference type="PROSITE" id="PS01031"/>
    </source>
</evidence>
<evidence type="ECO:0000313" key="7">
    <source>
        <dbReference type="Proteomes" id="UP000078348"/>
    </source>
</evidence>
<evidence type="ECO:0000256" key="3">
    <source>
        <dbReference type="RuleBase" id="RU003616"/>
    </source>
</evidence>
<reference evidence="5 7" key="1">
    <citation type="submission" date="2016-05" db="EMBL/GenBank/DDBJ databases">
        <title>Nuclear genome of Blastocystis sp. subtype 1 NandII.</title>
        <authorList>
            <person name="Gentekaki E."/>
            <person name="Curtis B."/>
            <person name="Stairs C."/>
            <person name="Eme L."/>
            <person name="Herman E."/>
            <person name="Klimes V."/>
            <person name="Arias M.C."/>
            <person name="Elias M."/>
            <person name="Hilliou F."/>
            <person name="Klute M."/>
            <person name="Malik S.-B."/>
            <person name="Pightling A."/>
            <person name="Rachubinski R."/>
            <person name="Salas D."/>
            <person name="Schlacht A."/>
            <person name="Suga H."/>
            <person name="Archibald J."/>
            <person name="Ball S.G."/>
            <person name="Clark G."/>
            <person name="Dacks J."/>
            <person name="Van Der Giezen M."/>
            <person name="Tsaousis A."/>
            <person name="Roger A."/>
        </authorList>
    </citation>
    <scope>NUCLEOTIDE SEQUENCE [LARGE SCALE GENOMIC DNA]</scope>
    <source>
        <strain evidence="7">ATCC 50177 / NandII</strain>
        <strain evidence="5">NandII</strain>
    </source>
</reference>
<dbReference type="OrthoDB" id="44796at2759"/>
<dbReference type="Gene3D" id="2.60.40.790">
    <property type="match status" value="1"/>
</dbReference>
<keyword evidence="7" id="KW-1185">Reference proteome</keyword>
<dbReference type="EMBL" id="LXWW01000113">
    <property type="protein sequence ID" value="OAO15856.1"/>
    <property type="molecule type" value="Genomic_DNA"/>
</dbReference>
<sequence length="165" mass="18686">MSFIFRDPFFDGFDDFMNGAFSSKFMNPDRWGIEDEVAPKKHAKKASAKNHDSLVAVSKNNKITPFSGFGRMDMRESDKDYQLSVDIPGMDKDGIKVTSENNVLVIEGERKQEKESKKDGNFRREMSIPSNADATKINAVYENGVLKVVIPKVEKKVEKKMITVN</sequence>
<evidence type="ECO:0000256" key="1">
    <source>
        <dbReference type="ARBA" id="ARBA00023016"/>
    </source>
</evidence>
<dbReference type="STRING" id="478820.A0A196SFF3"/>
<keyword evidence="1 5" id="KW-0346">Stress response</keyword>
<dbReference type="InterPro" id="IPR008978">
    <property type="entry name" value="HSP20-like_chaperone"/>
</dbReference>
<organism evidence="5 7">
    <name type="scientific">Blastocystis sp. subtype 1 (strain ATCC 50177 / NandII)</name>
    <dbReference type="NCBI Taxonomy" id="478820"/>
    <lineage>
        <taxon>Eukaryota</taxon>
        <taxon>Sar</taxon>
        <taxon>Stramenopiles</taxon>
        <taxon>Bigyra</taxon>
        <taxon>Opalozoa</taxon>
        <taxon>Opalinata</taxon>
        <taxon>Blastocystidae</taxon>
        <taxon>Blastocystis</taxon>
    </lineage>
</organism>
<evidence type="ECO:0000256" key="2">
    <source>
        <dbReference type="PROSITE-ProRule" id="PRU00285"/>
    </source>
</evidence>
<proteinExistence type="inferred from homology"/>
<dbReference type="InterPro" id="IPR002068">
    <property type="entry name" value="A-crystallin/Hsp20_dom"/>
</dbReference>
<dbReference type="PROSITE" id="PS01031">
    <property type="entry name" value="SHSP"/>
    <property type="match status" value="1"/>
</dbReference>
<dbReference type="CDD" id="cd06464">
    <property type="entry name" value="ACD_sHsps-like"/>
    <property type="match status" value="1"/>
</dbReference>